<feature type="chain" id="PRO_5045071153" evidence="2">
    <location>
        <begin position="27"/>
        <end position="364"/>
    </location>
</feature>
<keyword evidence="1 2" id="KW-0732">Signal</keyword>
<dbReference type="Proteomes" id="UP001056201">
    <property type="component" value="Chromosome 2"/>
</dbReference>
<evidence type="ECO:0000256" key="1">
    <source>
        <dbReference type="ARBA" id="ARBA00022729"/>
    </source>
</evidence>
<sequence length="364" mass="39797">MQRRKFITRAAIGSAAAGTLAAPALAQGQHPEIRWRLASSYPKTLDTIYGAVDLAVKRVAELTDGRFKISLHAAGELVPPLQVLDAVMDGTVEAGHSASYFYIGRDPAFGFGTAMPFGLNTRGQNAWLYEGGGNDLLNEFYAGFGLYHLPIGNTGAQMAGWYRKEIKTVEDLKGLKFRIGGLGGMVLSKLGVVPQQLAAGDLYPSLEKGVIDAAEFVGPYDDEKLGLHKVAKFYYYPGWWEGSATLPLFINQKAWASLPPMYQAAVKAAAAEANQWSTAKYDIGNPAALKRLVSGGAQLRAFPKAVMDASFTAAGQLYTELAEKSPAFKKIHAHWAKFRDEQLLWQQFCEQPFDTYMASTRRRS</sequence>
<evidence type="ECO:0000313" key="3">
    <source>
        <dbReference type="EMBL" id="URI08510.1"/>
    </source>
</evidence>
<dbReference type="PANTHER" id="PTHR33376:SF5">
    <property type="entry name" value="EXTRACYTOPLASMIC SOLUTE RECEPTOR PROTEIN"/>
    <property type="match status" value="1"/>
</dbReference>
<dbReference type="PIRSF" id="PIRSF039026">
    <property type="entry name" value="SiaP"/>
    <property type="match status" value="1"/>
</dbReference>
<dbReference type="NCBIfam" id="NF037995">
    <property type="entry name" value="TRAP_S1"/>
    <property type="match status" value="1"/>
</dbReference>
<dbReference type="InterPro" id="IPR038404">
    <property type="entry name" value="TRAP_DctP_sf"/>
</dbReference>
<dbReference type="EMBL" id="CP097636">
    <property type="protein sequence ID" value="URI08510.1"/>
    <property type="molecule type" value="Genomic_DNA"/>
</dbReference>
<dbReference type="PANTHER" id="PTHR33376">
    <property type="match status" value="1"/>
</dbReference>
<evidence type="ECO:0000313" key="4">
    <source>
        <dbReference type="Proteomes" id="UP001056201"/>
    </source>
</evidence>
<accession>A0ABY4SB46</accession>
<protein>
    <submittedName>
        <fullName evidence="3">TRAP transporter substrate-binding protein DctP</fullName>
    </submittedName>
</protein>
<dbReference type="InterPro" id="IPR018389">
    <property type="entry name" value="DctP_fam"/>
</dbReference>
<evidence type="ECO:0000256" key="2">
    <source>
        <dbReference type="SAM" id="SignalP"/>
    </source>
</evidence>
<feature type="signal peptide" evidence="2">
    <location>
        <begin position="1"/>
        <end position="26"/>
    </location>
</feature>
<keyword evidence="4" id="KW-1185">Reference proteome</keyword>
<dbReference type="Gene3D" id="3.40.190.10">
    <property type="entry name" value="Periplasmic binding protein-like II"/>
    <property type="match status" value="1"/>
</dbReference>
<dbReference type="Pfam" id="PF03480">
    <property type="entry name" value="DctP"/>
    <property type="match status" value="1"/>
</dbReference>
<name>A0ABY4SB46_AQUTE</name>
<reference evidence="3" key="1">
    <citation type="submission" date="2022-05" db="EMBL/GenBank/DDBJ databases">
        <title>An RpoN-dependent PEP-CTERM gene is involved in floc formation of an Aquincola tertiaricarbonis strain.</title>
        <authorList>
            <person name="Qiu D."/>
            <person name="Xia M."/>
        </authorList>
    </citation>
    <scope>NUCLEOTIDE SEQUENCE</scope>
    <source>
        <strain evidence="3">RN12</strain>
    </source>
</reference>
<gene>
    <name evidence="3" type="primary">dctP</name>
    <name evidence="3" type="ORF">MW290_23290</name>
</gene>
<dbReference type="Gene3D" id="3.40.190.170">
    <property type="entry name" value="Bacterial extracellular solute-binding protein, family 7"/>
    <property type="match status" value="1"/>
</dbReference>
<organism evidence="3 4">
    <name type="scientific">Aquincola tertiaricarbonis</name>
    <dbReference type="NCBI Taxonomy" id="391953"/>
    <lineage>
        <taxon>Bacteria</taxon>
        <taxon>Pseudomonadati</taxon>
        <taxon>Pseudomonadota</taxon>
        <taxon>Betaproteobacteria</taxon>
        <taxon>Burkholderiales</taxon>
        <taxon>Sphaerotilaceae</taxon>
        <taxon>Aquincola</taxon>
    </lineage>
</organism>
<dbReference type="SUPFAM" id="SSF53850">
    <property type="entry name" value="Periplasmic binding protein-like II"/>
    <property type="match status" value="1"/>
</dbReference>
<dbReference type="RefSeq" id="WP_250196732.1">
    <property type="nucleotide sequence ID" value="NZ_CP097636.1"/>
</dbReference>
<dbReference type="InterPro" id="IPR026289">
    <property type="entry name" value="SBP_TakP-like"/>
</dbReference>
<proteinExistence type="predicted"/>